<sequence length="108" mass="12788">MQRLRLKSRCAQDTYVFVFGCPRMKSVRFQQCMRVVGLSFLINISKYLRLKLSIKVISKKLKLNCPGNLILASVRIIIFTYVVLQSVYFMAIYLFFVYSLNIFFVNYF</sequence>
<evidence type="ECO:0000313" key="1">
    <source>
        <dbReference type="EMBL" id="CAG6674832.1"/>
    </source>
</evidence>
<dbReference type="EMBL" id="HBUF01234915">
    <property type="protein sequence ID" value="CAG6674832.1"/>
    <property type="molecule type" value="Transcribed_RNA"/>
</dbReference>
<reference evidence="1" key="1">
    <citation type="submission" date="2021-05" db="EMBL/GenBank/DDBJ databases">
        <authorList>
            <person name="Alioto T."/>
            <person name="Alioto T."/>
            <person name="Gomez Garrido J."/>
        </authorList>
    </citation>
    <scope>NUCLEOTIDE SEQUENCE</scope>
</reference>
<dbReference type="AlphaFoldDB" id="A0A8D8SYR7"/>
<protein>
    <submittedName>
        <fullName evidence="1">Uncharacterized protein</fullName>
    </submittedName>
</protein>
<proteinExistence type="predicted"/>
<name>A0A8D8SYR7_9HEMI</name>
<accession>A0A8D8SYR7</accession>
<organism evidence="1">
    <name type="scientific">Cacopsylla melanoneura</name>
    <dbReference type="NCBI Taxonomy" id="428564"/>
    <lineage>
        <taxon>Eukaryota</taxon>
        <taxon>Metazoa</taxon>
        <taxon>Ecdysozoa</taxon>
        <taxon>Arthropoda</taxon>
        <taxon>Hexapoda</taxon>
        <taxon>Insecta</taxon>
        <taxon>Pterygota</taxon>
        <taxon>Neoptera</taxon>
        <taxon>Paraneoptera</taxon>
        <taxon>Hemiptera</taxon>
        <taxon>Sternorrhyncha</taxon>
        <taxon>Psylloidea</taxon>
        <taxon>Psyllidae</taxon>
        <taxon>Psyllinae</taxon>
        <taxon>Cacopsylla</taxon>
    </lineage>
</organism>